<dbReference type="PANTHER" id="PTHR43531:SF14">
    <property type="entry name" value="METHYL-ACCEPTING CHEMOTAXIS PROTEIN I-RELATED"/>
    <property type="match status" value="1"/>
</dbReference>
<dbReference type="InterPro" id="IPR003660">
    <property type="entry name" value="HAMP_dom"/>
</dbReference>
<dbReference type="Gene3D" id="3.30.450.20">
    <property type="entry name" value="PAS domain"/>
    <property type="match status" value="1"/>
</dbReference>
<evidence type="ECO:0000313" key="13">
    <source>
        <dbReference type="Proteomes" id="UP001321580"/>
    </source>
</evidence>
<evidence type="ECO:0000256" key="8">
    <source>
        <dbReference type="PROSITE-ProRule" id="PRU00284"/>
    </source>
</evidence>
<dbReference type="PROSITE" id="PS50885">
    <property type="entry name" value="HAMP"/>
    <property type="match status" value="2"/>
</dbReference>
<dbReference type="Pfam" id="PF17200">
    <property type="entry name" value="sCache_2"/>
    <property type="match status" value="1"/>
</dbReference>
<evidence type="ECO:0000256" key="6">
    <source>
        <dbReference type="ARBA" id="ARBA00023136"/>
    </source>
</evidence>
<comment type="similarity">
    <text evidence="7">Belongs to the methyl-accepting chemotaxis (MCP) protein family.</text>
</comment>
<feature type="transmembrane region" description="Helical" evidence="9">
    <location>
        <begin position="20"/>
        <end position="41"/>
    </location>
</feature>
<dbReference type="EMBL" id="JASGBI010000001">
    <property type="protein sequence ID" value="MDI9239961.1"/>
    <property type="molecule type" value="Genomic_DNA"/>
</dbReference>
<evidence type="ECO:0000256" key="1">
    <source>
        <dbReference type="ARBA" id="ARBA00004651"/>
    </source>
</evidence>
<feature type="domain" description="Methyl-accepting transducer" evidence="10">
    <location>
        <begin position="458"/>
        <end position="687"/>
    </location>
</feature>
<comment type="subcellular location">
    <subcellularLocation>
        <location evidence="1">Cell membrane</location>
        <topology evidence="1">Multi-pass membrane protein</topology>
    </subcellularLocation>
</comment>
<keyword evidence="13" id="KW-1185">Reference proteome</keyword>
<evidence type="ECO:0000256" key="4">
    <source>
        <dbReference type="ARBA" id="ARBA00022692"/>
    </source>
</evidence>
<proteinExistence type="inferred from homology"/>
<keyword evidence="4 9" id="KW-0812">Transmembrane</keyword>
<dbReference type="Gene3D" id="1.10.287.950">
    <property type="entry name" value="Methyl-accepting chemotaxis protein"/>
    <property type="match status" value="1"/>
</dbReference>
<dbReference type="SMART" id="SM00304">
    <property type="entry name" value="HAMP"/>
    <property type="match status" value="3"/>
</dbReference>
<evidence type="ECO:0000256" key="7">
    <source>
        <dbReference type="ARBA" id="ARBA00029447"/>
    </source>
</evidence>
<keyword evidence="8" id="KW-0807">Transducer</keyword>
<dbReference type="InterPro" id="IPR051310">
    <property type="entry name" value="MCP_chemotaxis"/>
</dbReference>
<dbReference type="PROSITE" id="PS50111">
    <property type="entry name" value="CHEMOTAXIS_TRANSDUC_2"/>
    <property type="match status" value="1"/>
</dbReference>
<evidence type="ECO:0000256" key="3">
    <source>
        <dbReference type="ARBA" id="ARBA00022481"/>
    </source>
</evidence>
<evidence type="ECO:0000256" key="2">
    <source>
        <dbReference type="ARBA" id="ARBA00022475"/>
    </source>
</evidence>
<dbReference type="Gene3D" id="1.20.120.1530">
    <property type="match status" value="2"/>
</dbReference>
<dbReference type="Pfam" id="PF00672">
    <property type="entry name" value="HAMP"/>
    <property type="match status" value="1"/>
</dbReference>
<dbReference type="RefSeq" id="WP_283213324.1">
    <property type="nucleotide sequence ID" value="NZ_JASGBI010000001.1"/>
</dbReference>
<keyword evidence="6 9" id="KW-0472">Membrane</keyword>
<feature type="domain" description="HAMP" evidence="11">
    <location>
        <begin position="220"/>
        <end position="272"/>
    </location>
</feature>
<dbReference type="InterPro" id="IPR041395">
    <property type="entry name" value="McpB_HAMP_3rd"/>
</dbReference>
<dbReference type="Pfam" id="PF18947">
    <property type="entry name" value="HAMP_2"/>
    <property type="match status" value="1"/>
</dbReference>
<keyword evidence="2" id="KW-1003">Cell membrane</keyword>
<dbReference type="CDD" id="cd06225">
    <property type="entry name" value="HAMP"/>
    <property type="match status" value="1"/>
</dbReference>
<dbReference type="Pfam" id="PF18575">
    <property type="entry name" value="HAMP_N3"/>
    <property type="match status" value="1"/>
</dbReference>
<dbReference type="SMART" id="SM01049">
    <property type="entry name" value="Cache_2"/>
    <property type="match status" value="1"/>
</dbReference>
<dbReference type="SMART" id="SM00283">
    <property type="entry name" value="MA"/>
    <property type="match status" value="1"/>
</dbReference>
<reference evidence="12 13" key="1">
    <citation type="submission" date="2023-05" db="EMBL/GenBank/DDBJ databases">
        <title>Lysobacter sp. strain LF1 Genome sequencing and assembly.</title>
        <authorList>
            <person name="Jung Y."/>
        </authorList>
    </citation>
    <scope>NUCLEOTIDE SEQUENCE [LARGE SCALE GENOMIC DNA]</scope>
    <source>
        <strain evidence="12 13">LF1</strain>
    </source>
</reference>
<dbReference type="PANTHER" id="PTHR43531">
    <property type="entry name" value="PROTEIN ICFG"/>
    <property type="match status" value="1"/>
</dbReference>
<organism evidence="12 13">
    <name type="scientific">Lysobacter stagni</name>
    <dbReference type="NCBI Taxonomy" id="3045172"/>
    <lineage>
        <taxon>Bacteria</taxon>
        <taxon>Pseudomonadati</taxon>
        <taxon>Pseudomonadota</taxon>
        <taxon>Gammaproteobacteria</taxon>
        <taxon>Lysobacterales</taxon>
        <taxon>Lysobacteraceae</taxon>
        <taxon>Lysobacter</taxon>
    </lineage>
</organism>
<sequence>MNGSASLSAFFADLSVRRKLIVLTVLVAIGIVALSIVAARIQYLDLYETRKAALKTQVDLTAGVLDQYRAQERSGVLDTAAAQAAALKAIAAMRANDGADYFYVHDMEPVVLMHPLQKELVGRAVGDARSLDGVAVYRESAEAARRGGGFVTFSSQRPGKQRPVPRVVYARGYPDWGWVVASGMFMDDVQKQALAFTWTMTASGGALVALVALLGWWIGTRIVVPLGQATAVAEAIAEGALENRIGPQAHDEPGRLLTSMARMQTRLQAVLEAQGEMAARHEQGQLGFRMDDAAFPGAFGRMVAETNALVAQHIQDQMRLVETMQHYAVGDLSVDMVRLPGEKAMLTQAMDTTKANLQAINHEIKRLASAAALGDFTRRGDATRFQHDFRTMVEGLNAMMTVSDANLAALSRLLQAVADGDLTARLDGHFDGVFARMRDDANATVDRLTQIVSGIQHASTAIDGAAGRIASGNADLSSRTEQQAASLQETAASLEELTSTVRHNAGSAGRAAELAIRAAAVAKQGGEVVDGVVGTMRDIEASSLRIGDITSVIDAIAFQTNILALNAAVEAARAGEQGRGFAVVAAEVRALAQRSATAAKEIKGIVDASMQAVTEGSTLVDRAGSTMGEIVTSVRSVSELIAEISAASREQSSGIEQVSLAVTRMDENTQQNTALVEEATGAALALEQQARTLVDSVLMFRIDRVREAARAA</sequence>
<dbReference type="SUPFAM" id="SSF58104">
    <property type="entry name" value="Methyl-accepting chemotaxis protein (MCP) signaling domain"/>
    <property type="match status" value="1"/>
</dbReference>
<dbReference type="Proteomes" id="UP001321580">
    <property type="component" value="Unassembled WGS sequence"/>
</dbReference>
<evidence type="ECO:0000256" key="9">
    <source>
        <dbReference type="SAM" id="Phobius"/>
    </source>
</evidence>
<dbReference type="SUPFAM" id="SSF158472">
    <property type="entry name" value="HAMP domain-like"/>
    <property type="match status" value="1"/>
</dbReference>
<evidence type="ECO:0000313" key="12">
    <source>
        <dbReference type="EMBL" id="MDI9239961.1"/>
    </source>
</evidence>
<keyword evidence="3" id="KW-0488">Methylation</keyword>
<evidence type="ECO:0000256" key="5">
    <source>
        <dbReference type="ARBA" id="ARBA00022989"/>
    </source>
</evidence>
<feature type="transmembrane region" description="Helical" evidence="9">
    <location>
        <begin position="193"/>
        <end position="218"/>
    </location>
</feature>
<keyword evidence="5 9" id="KW-1133">Transmembrane helix</keyword>
<protein>
    <submittedName>
        <fullName evidence="12">Methyl-accepting chemotaxis protein</fullName>
    </submittedName>
</protein>
<accession>A0ABT6XIH9</accession>
<dbReference type="InterPro" id="IPR033480">
    <property type="entry name" value="sCache_2"/>
</dbReference>
<name>A0ABT6XIH9_9GAMM</name>
<comment type="caution">
    <text evidence="12">The sequence shown here is derived from an EMBL/GenBank/DDBJ whole genome shotgun (WGS) entry which is preliminary data.</text>
</comment>
<evidence type="ECO:0000259" key="10">
    <source>
        <dbReference type="PROSITE" id="PS50111"/>
    </source>
</evidence>
<dbReference type="InterPro" id="IPR004089">
    <property type="entry name" value="MCPsignal_dom"/>
</dbReference>
<dbReference type="Pfam" id="PF00015">
    <property type="entry name" value="MCPsignal"/>
    <property type="match status" value="1"/>
</dbReference>
<gene>
    <name evidence="12" type="ORF">QLQ15_13695</name>
</gene>
<feature type="domain" description="HAMP" evidence="11">
    <location>
        <begin position="407"/>
        <end position="453"/>
    </location>
</feature>
<evidence type="ECO:0000259" key="11">
    <source>
        <dbReference type="PROSITE" id="PS50885"/>
    </source>
</evidence>
<dbReference type="CDD" id="cd11386">
    <property type="entry name" value="MCP_signal"/>
    <property type="match status" value="1"/>
</dbReference>